<dbReference type="GO" id="GO:0005886">
    <property type="term" value="C:plasma membrane"/>
    <property type="evidence" value="ECO:0007669"/>
    <property type="project" value="TreeGrafter"/>
</dbReference>
<keyword evidence="4 6" id="KW-1133">Transmembrane helix</keyword>
<keyword evidence="3 6" id="KW-0812">Transmembrane</keyword>
<dbReference type="InterPro" id="IPR004032">
    <property type="entry name" value="PMP22_EMP_MP20"/>
</dbReference>
<dbReference type="FunFam" id="1.20.140.150:FF:000029">
    <property type="entry name" value="lens fiber membrane intrinsic protein-like"/>
    <property type="match status" value="1"/>
</dbReference>
<protein>
    <submittedName>
        <fullName evidence="7">Lens fiber membrane intrinsic protein</fullName>
    </submittedName>
</protein>
<evidence type="ECO:0000313" key="7">
    <source>
        <dbReference type="EMBL" id="RXM90839.1"/>
    </source>
</evidence>
<dbReference type="Gene3D" id="1.20.140.150">
    <property type="match status" value="1"/>
</dbReference>
<evidence type="ECO:0000256" key="4">
    <source>
        <dbReference type="ARBA" id="ARBA00022989"/>
    </source>
</evidence>
<dbReference type="PANTHER" id="PTHR10671">
    <property type="entry name" value="EPITHELIAL MEMBRANE PROTEIN-RELATED"/>
    <property type="match status" value="1"/>
</dbReference>
<keyword evidence="5 6" id="KW-0472">Membrane</keyword>
<comment type="caution">
    <text evidence="7">The sequence shown here is derived from an EMBL/GenBank/DDBJ whole genome shotgun (WGS) entry which is preliminary data.</text>
</comment>
<evidence type="ECO:0000256" key="1">
    <source>
        <dbReference type="ARBA" id="ARBA00004141"/>
    </source>
</evidence>
<dbReference type="InterPro" id="IPR050579">
    <property type="entry name" value="PMP-22/EMP/MP20-like"/>
</dbReference>
<keyword evidence="8" id="KW-1185">Reference proteome</keyword>
<dbReference type="InterPro" id="IPR003935">
    <property type="entry name" value="LMIP"/>
</dbReference>
<evidence type="ECO:0000256" key="2">
    <source>
        <dbReference type="ARBA" id="ARBA00006864"/>
    </source>
</evidence>
<name>A0A444URP7_ACIRT</name>
<evidence type="ECO:0000256" key="6">
    <source>
        <dbReference type="RuleBase" id="RU363088"/>
    </source>
</evidence>
<dbReference type="InterPro" id="IPR004031">
    <property type="entry name" value="PMP22/EMP/MP20/Claudin"/>
</dbReference>
<evidence type="ECO:0000313" key="8">
    <source>
        <dbReference type="Proteomes" id="UP000289886"/>
    </source>
</evidence>
<organism evidence="7 8">
    <name type="scientific">Acipenser ruthenus</name>
    <name type="common">Sterlet sturgeon</name>
    <dbReference type="NCBI Taxonomy" id="7906"/>
    <lineage>
        <taxon>Eukaryota</taxon>
        <taxon>Metazoa</taxon>
        <taxon>Chordata</taxon>
        <taxon>Craniata</taxon>
        <taxon>Vertebrata</taxon>
        <taxon>Euteleostomi</taxon>
        <taxon>Actinopterygii</taxon>
        <taxon>Chondrostei</taxon>
        <taxon>Acipenseriformes</taxon>
        <taxon>Acipenseridae</taxon>
        <taxon>Acipenser</taxon>
    </lineage>
</organism>
<sequence length="128" mass="14550">MPAYWDATRAFMILSLLACFIGIIIGILAFIHYSSFERFDKTFAAGILFFISCIFVLLAMAVYTGVTVNYYGKRYGNWRFSWSYITGWVAAVLTFFSGTQGSYYQHCCSEAHMSQTVSKLKGSQFTEQ</sequence>
<dbReference type="GO" id="GO:0005212">
    <property type="term" value="F:structural constituent of eye lens"/>
    <property type="evidence" value="ECO:0007669"/>
    <property type="project" value="InterPro"/>
</dbReference>
<dbReference type="EMBL" id="SCEB01012313">
    <property type="protein sequence ID" value="RXM90839.1"/>
    <property type="molecule type" value="Genomic_DNA"/>
</dbReference>
<feature type="transmembrane region" description="Helical" evidence="6">
    <location>
        <begin position="43"/>
        <end position="66"/>
    </location>
</feature>
<evidence type="ECO:0000256" key="5">
    <source>
        <dbReference type="ARBA" id="ARBA00023136"/>
    </source>
</evidence>
<comment type="subcellular location">
    <subcellularLocation>
        <location evidence="1 6">Membrane</location>
        <topology evidence="1 6">Multi-pass membrane protein</topology>
    </subcellularLocation>
</comment>
<evidence type="ECO:0000256" key="3">
    <source>
        <dbReference type="ARBA" id="ARBA00022692"/>
    </source>
</evidence>
<dbReference type="PRINTS" id="PR01457">
    <property type="entry name" value="LENSMEMPROT"/>
</dbReference>
<comment type="caution">
    <text evidence="6">Lacks conserved residue(s) required for the propagation of feature annotation.</text>
</comment>
<dbReference type="Proteomes" id="UP000289886">
    <property type="component" value="Unassembled WGS sequence"/>
</dbReference>
<feature type="transmembrane region" description="Helical" evidence="6">
    <location>
        <begin position="78"/>
        <end position="96"/>
    </location>
</feature>
<accession>A0A444URP7</accession>
<comment type="similarity">
    <text evidence="2 6">Belongs to the PMP-22/EMP/MP20 family.</text>
</comment>
<reference evidence="7 8" key="1">
    <citation type="submission" date="2019-01" db="EMBL/GenBank/DDBJ databases">
        <title>Draft Genome and Complete Hox-Cluster Characterization of the Sterlet Sturgeon (Acipenser ruthenus).</title>
        <authorList>
            <person name="Wei Q."/>
        </authorList>
    </citation>
    <scope>NUCLEOTIDE SEQUENCE [LARGE SCALE GENOMIC DNA]</scope>
    <source>
        <strain evidence="7">WHYD16114868_AA</strain>
        <tissue evidence="7">Blood</tissue>
    </source>
</reference>
<gene>
    <name evidence="7" type="ORF">EOD39_21795</name>
</gene>
<dbReference type="PROSITE" id="PS01222">
    <property type="entry name" value="PMP22_2"/>
    <property type="match status" value="1"/>
</dbReference>
<proteinExistence type="inferred from homology"/>
<dbReference type="Pfam" id="PF00822">
    <property type="entry name" value="PMP22_Claudin"/>
    <property type="match status" value="1"/>
</dbReference>
<dbReference type="PRINTS" id="PR01453">
    <property type="entry name" value="EPMEMFAMILY"/>
</dbReference>
<dbReference type="PANTHER" id="PTHR10671:SF25">
    <property type="entry name" value="LENS INTRINSIC MEMBRANE PROTEIN 2.1-RELATED"/>
    <property type="match status" value="1"/>
</dbReference>
<feature type="transmembrane region" description="Helical" evidence="6">
    <location>
        <begin position="12"/>
        <end position="31"/>
    </location>
</feature>
<dbReference type="AlphaFoldDB" id="A0A444URP7"/>